<dbReference type="Gene3D" id="1.10.630.10">
    <property type="entry name" value="Cytochrome P450"/>
    <property type="match status" value="1"/>
</dbReference>
<sequence length="429" mass="46671">MSPEEAAVVMEEPALSMAERARAAGCPVHLGEEFGNEPYPVYKVMQEAGPIQQVTLRDGSEAYIVTRYDDVRACYNDLRLSSSLLDAPKPKPAGGAAAAPPVGGLVLRRDEVSGHMMINQDPPVHTRLRKLVVPSFSAKRVNAMEPHIRRIAAETQSRFAGQDQVDLVEAYAKPLPVAFQSELLGIPAERHQAFTEGMDELTGGRNVEAAQKGLDSLKVVLAQEIDNKRKNPAEDLLSTLVEVAEEEGRMESIELLAAAIQVMLAGYFGIQSMVGNCLYWILQHPDKRAELLADPSLMPAAMDEIFRFDGPQQPGSNRYATEDIEVGGETIPKGSLVILSVSAANRDPKKFPDPDVLDFDRHNAADHVAFGGGNHYCVGARLALKVVGIAVGSLLEAFPDMRLAVAPEELNWSLRTPFRGLDSLPVLLH</sequence>
<dbReference type="GO" id="GO:0020037">
    <property type="term" value="F:heme binding"/>
    <property type="evidence" value="ECO:0007669"/>
    <property type="project" value="InterPro"/>
</dbReference>
<proteinExistence type="inferred from homology"/>
<dbReference type="Pfam" id="PF00067">
    <property type="entry name" value="p450"/>
    <property type="match status" value="1"/>
</dbReference>
<accession>A0A939JJD0</accession>
<dbReference type="CDD" id="cd11029">
    <property type="entry name" value="CYP107-like"/>
    <property type="match status" value="1"/>
</dbReference>
<dbReference type="FunFam" id="1.10.630.10:FF:000018">
    <property type="entry name" value="Cytochrome P450 monooxygenase"/>
    <property type="match status" value="1"/>
</dbReference>
<evidence type="ECO:0000256" key="2">
    <source>
        <dbReference type="ARBA" id="ARBA00022617"/>
    </source>
</evidence>
<keyword evidence="9" id="KW-1185">Reference proteome</keyword>
<dbReference type="InterPro" id="IPR036396">
    <property type="entry name" value="Cyt_P450_sf"/>
</dbReference>
<evidence type="ECO:0000256" key="4">
    <source>
        <dbReference type="ARBA" id="ARBA00023002"/>
    </source>
</evidence>
<comment type="similarity">
    <text evidence="1 7">Belongs to the cytochrome P450 family.</text>
</comment>
<protein>
    <submittedName>
        <fullName evidence="8">Cytochrome P450</fullName>
    </submittedName>
</protein>
<evidence type="ECO:0000256" key="1">
    <source>
        <dbReference type="ARBA" id="ARBA00010617"/>
    </source>
</evidence>
<keyword evidence="5 7" id="KW-0408">Iron</keyword>
<dbReference type="EMBL" id="JAFLRJ010000396">
    <property type="protein sequence ID" value="MBO0516453.1"/>
    <property type="molecule type" value="Genomic_DNA"/>
</dbReference>
<dbReference type="PANTHER" id="PTHR46696">
    <property type="entry name" value="P450, PUTATIVE (EUROFUNG)-RELATED"/>
    <property type="match status" value="1"/>
</dbReference>
<evidence type="ECO:0000313" key="8">
    <source>
        <dbReference type="EMBL" id="MBO0516453.1"/>
    </source>
</evidence>
<evidence type="ECO:0000256" key="6">
    <source>
        <dbReference type="ARBA" id="ARBA00023033"/>
    </source>
</evidence>
<evidence type="ECO:0000313" key="9">
    <source>
        <dbReference type="Proteomes" id="UP000664167"/>
    </source>
</evidence>
<organism evidence="8 9">
    <name type="scientific">Streptomyces beijiangensis</name>
    <dbReference type="NCBI Taxonomy" id="163361"/>
    <lineage>
        <taxon>Bacteria</taxon>
        <taxon>Bacillati</taxon>
        <taxon>Actinomycetota</taxon>
        <taxon>Actinomycetes</taxon>
        <taxon>Kitasatosporales</taxon>
        <taxon>Streptomycetaceae</taxon>
        <taxon>Streptomyces</taxon>
    </lineage>
</organism>
<dbReference type="PRINTS" id="PR00359">
    <property type="entry name" value="BP450"/>
</dbReference>
<gene>
    <name evidence="8" type="ORF">J0695_32480</name>
</gene>
<evidence type="ECO:0000256" key="5">
    <source>
        <dbReference type="ARBA" id="ARBA00023004"/>
    </source>
</evidence>
<dbReference type="GO" id="GO:0016705">
    <property type="term" value="F:oxidoreductase activity, acting on paired donors, with incorporation or reduction of molecular oxygen"/>
    <property type="evidence" value="ECO:0007669"/>
    <property type="project" value="InterPro"/>
</dbReference>
<keyword evidence="4 7" id="KW-0560">Oxidoreductase</keyword>
<evidence type="ECO:0000256" key="7">
    <source>
        <dbReference type="RuleBase" id="RU000461"/>
    </source>
</evidence>
<dbReference type="PROSITE" id="PS00086">
    <property type="entry name" value="CYTOCHROME_P450"/>
    <property type="match status" value="1"/>
</dbReference>
<reference evidence="8" key="1">
    <citation type="submission" date="2021-03" db="EMBL/GenBank/DDBJ databases">
        <title>Streptomyces poriferae sp. nov., a novel marine sponge-derived Actinobacteria species with anti-MRSA activity.</title>
        <authorList>
            <person name="Sandoval-Powers M."/>
            <person name="Kralova S."/>
            <person name="Nguyen G.-S."/>
            <person name="Fawwal D."/>
            <person name="Degnes K."/>
            <person name="Klinkenberg G."/>
            <person name="Sletta H."/>
            <person name="Wentzel A."/>
            <person name="Liles M.R."/>
        </authorList>
    </citation>
    <scope>NUCLEOTIDE SEQUENCE</scope>
    <source>
        <strain evidence="8">DSM 41794</strain>
    </source>
</reference>
<dbReference type="InterPro" id="IPR002397">
    <property type="entry name" value="Cyt_P450_B"/>
</dbReference>
<dbReference type="InterPro" id="IPR017972">
    <property type="entry name" value="Cyt_P450_CS"/>
</dbReference>
<dbReference type="InterPro" id="IPR001128">
    <property type="entry name" value="Cyt_P450"/>
</dbReference>
<dbReference type="RefSeq" id="WP_206968220.1">
    <property type="nucleotide sequence ID" value="NZ_BAAAJJ010000025.1"/>
</dbReference>
<dbReference type="Proteomes" id="UP000664167">
    <property type="component" value="Unassembled WGS sequence"/>
</dbReference>
<name>A0A939JJD0_9ACTN</name>
<keyword evidence="6 7" id="KW-0503">Monooxygenase</keyword>
<dbReference type="GO" id="GO:0005506">
    <property type="term" value="F:iron ion binding"/>
    <property type="evidence" value="ECO:0007669"/>
    <property type="project" value="InterPro"/>
</dbReference>
<evidence type="ECO:0000256" key="3">
    <source>
        <dbReference type="ARBA" id="ARBA00022723"/>
    </source>
</evidence>
<comment type="caution">
    <text evidence="8">The sequence shown here is derived from an EMBL/GenBank/DDBJ whole genome shotgun (WGS) entry which is preliminary data.</text>
</comment>
<dbReference type="SUPFAM" id="SSF48264">
    <property type="entry name" value="Cytochrome P450"/>
    <property type="match status" value="1"/>
</dbReference>
<keyword evidence="3 7" id="KW-0479">Metal-binding</keyword>
<dbReference type="PANTHER" id="PTHR46696:SF6">
    <property type="entry name" value="P450, PUTATIVE (EUROFUNG)-RELATED"/>
    <property type="match status" value="1"/>
</dbReference>
<dbReference type="GO" id="GO:0004497">
    <property type="term" value="F:monooxygenase activity"/>
    <property type="evidence" value="ECO:0007669"/>
    <property type="project" value="UniProtKB-KW"/>
</dbReference>
<keyword evidence="2 7" id="KW-0349">Heme</keyword>
<dbReference type="AlphaFoldDB" id="A0A939JJD0"/>